<keyword evidence="5 8" id="KW-1133">Transmembrane helix</keyword>
<keyword evidence="10" id="KW-1185">Reference proteome</keyword>
<comment type="subcellular location">
    <subcellularLocation>
        <location evidence="1">Membrane</location>
        <topology evidence="1">Multi-pass membrane protein</topology>
    </subcellularLocation>
</comment>
<sequence>MASLQGQQTAGGSSHIAAVMATPTTTDVDIDQESLENQVRKLELLIAILVFIMAACFFTELSYVKPPAGDVLKGLFIPKLKGQGATGDAIALLGALVMPHNLFLHSALVLSRKVPKSVRGINDACRYFLIESGAALFVAFLINVSVISVSGT</sequence>
<feature type="transmembrane region" description="Helical" evidence="8">
    <location>
        <begin position="125"/>
        <end position="149"/>
    </location>
</feature>
<dbReference type="InterPro" id="IPR001046">
    <property type="entry name" value="NRAMP_fam"/>
</dbReference>
<accession>A0AA88V2C9</accession>
<dbReference type="EMBL" id="JAVXUP010003011">
    <property type="protein sequence ID" value="KAK3000417.1"/>
    <property type="molecule type" value="Genomic_DNA"/>
</dbReference>
<dbReference type="Pfam" id="PF01566">
    <property type="entry name" value="Nramp"/>
    <property type="match status" value="1"/>
</dbReference>
<dbReference type="GO" id="GO:0005384">
    <property type="term" value="F:manganese ion transmembrane transporter activity"/>
    <property type="evidence" value="ECO:0007669"/>
    <property type="project" value="TreeGrafter"/>
</dbReference>
<protein>
    <submittedName>
        <fullName evidence="9">Uncharacterized protein</fullName>
    </submittedName>
</protein>
<evidence type="ECO:0000313" key="9">
    <source>
        <dbReference type="EMBL" id="KAK3000417.1"/>
    </source>
</evidence>
<feature type="non-terminal residue" evidence="9">
    <location>
        <position position="152"/>
    </location>
</feature>
<evidence type="ECO:0000313" key="10">
    <source>
        <dbReference type="Proteomes" id="UP001188597"/>
    </source>
</evidence>
<dbReference type="GO" id="GO:0015086">
    <property type="term" value="F:cadmium ion transmembrane transporter activity"/>
    <property type="evidence" value="ECO:0007669"/>
    <property type="project" value="TreeGrafter"/>
</dbReference>
<keyword evidence="6" id="KW-0406">Ion transport</keyword>
<keyword evidence="4 8" id="KW-0812">Transmembrane</keyword>
<organism evidence="9 10">
    <name type="scientific">Escallonia herrerae</name>
    <dbReference type="NCBI Taxonomy" id="1293975"/>
    <lineage>
        <taxon>Eukaryota</taxon>
        <taxon>Viridiplantae</taxon>
        <taxon>Streptophyta</taxon>
        <taxon>Embryophyta</taxon>
        <taxon>Tracheophyta</taxon>
        <taxon>Spermatophyta</taxon>
        <taxon>Magnoliopsida</taxon>
        <taxon>eudicotyledons</taxon>
        <taxon>Gunneridae</taxon>
        <taxon>Pentapetalae</taxon>
        <taxon>asterids</taxon>
        <taxon>campanulids</taxon>
        <taxon>Escalloniales</taxon>
        <taxon>Escalloniaceae</taxon>
        <taxon>Escallonia</taxon>
    </lineage>
</organism>
<evidence type="ECO:0000256" key="4">
    <source>
        <dbReference type="ARBA" id="ARBA00022692"/>
    </source>
</evidence>
<evidence type="ECO:0000256" key="1">
    <source>
        <dbReference type="ARBA" id="ARBA00004141"/>
    </source>
</evidence>
<dbReference type="PRINTS" id="PR00447">
    <property type="entry name" value="NATRESASSCMP"/>
</dbReference>
<evidence type="ECO:0000256" key="7">
    <source>
        <dbReference type="ARBA" id="ARBA00023136"/>
    </source>
</evidence>
<reference evidence="9" key="1">
    <citation type="submission" date="2022-12" db="EMBL/GenBank/DDBJ databases">
        <title>Draft genome assemblies for two species of Escallonia (Escalloniales).</title>
        <authorList>
            <person name="Chanderbali A."/>
            <person name="Dervinis C."/>
            <person name="Anghel I."/>
            <person name="Soltis D."/>
            <person name="Soltis P."/>
            <person name="Zapata F."/>
        </authorList>
    </citation>
    <scope>NUCLEOTIDE SEQUENCE</scope>
    <source>
        <strain evidence="9">UCBG64.0493</strain>
        <tissue evidence="9">Leaf</tissue>
    </source>
</reference>
<keyword evidence="7 8" id="KW-0472">Membrane</keyword>
<feature type="transmembrane region" description="Helical" evidence="8">
    <location>
        <begin position="44"/>
        <end position="64"/>
    </location>
</feature>
<evidence type="ECO:0000256" key="3">
    <source>
        <dbReference type="ARBA" id="ARBA00022448"/>
    </source>
</evidence>
<name>A0AA88V2C9_9ASTE</name>
<evidence type="ECO:0000256" key="6">
    <source>
        <dbReference type="ARBA" id="ARBA00023065"/>
    </source>
</evidence>
<dbReference type="GO" id="GO:0005886">
    <property type="term" value="C:plasma membrane"/>
    <property type="evidence" value="ECO:0007669"/>
    <property type="project" value="TreeGrafter"/>
</dbReference>
<dbReference type="GO" id="GO:0034755">
    <property type="term" value="P:iron ion transmembrane transport"/>
    <property type="evidence" value="ECO:0007669"/>
    <property type="project" value="TreeGrafter"/>
</dbReference>
<gene>
    <name evidence="9" type="ORF">RJ639_022540</name>
</gene>
<proteinExistence type="inferred from homology"/>
<dbReference type="PANTHER" id="PTHR11706">
    <property type="entry name" value="SOLUTE CARRIER PROTEIN FAMILY 11 MEMBER"/>
    <property type="match status" value="1"/>
</dbReference>
<dbReference type="PANTHER" id="PTHR11706:SF77">
    <property type="entry name" value="METAL TRANSPORTER NRAMP5"/>
    <property type="match status" value="1"/>
</dbReference>
<comment type="caution">
    <text evidence="9">The sequence shown here is derived from an EMBL/GenBank/DDBJ whole genome shotgun (WGS) entry which is preliminary data.</text>
</comment>
<feature type="transmembrane region" description="Helical" evidence="8">
    <location>
        <begin position="84"/>
        <end position="104"/>
    </location>
</feature>
<evidence type="ECO:0000256" key="5">
    <source>
        <dbReference type="ARBA" id="ARBA00022989"/>
    </source>
</evidence>
<keyword evidence="3" id="KW-0813">Transport</keyword>
<dbReference type="Proteomes" id="UP001188597">
    <property type="component" value="Unassembled WGS sequence"/>
</dbReference>
<dbReference type="AlphaFoldDB" id="A0AA88V2C9"/>
<comment type="similarity">
    <text evidence="2">Belongs to the NRAMP (TC 2.A.55) family.</text>
</comment>
<evidence type="ECO:0000256" key="2">
    <source>
        <dbReference type="ARBA" id="ARBA00009965"/>
    </source>
</evidence>
<evidence type="ECO:0000256" key="8">
    <source>
        <dbReference type="SAM" id="Phobius"/>
    </source>
</evidence>